<dbReference type="OrthoDB" id="3260546at2759"/>
<dbReference type="AlphaFoldDB" id="A0A4S4LZF1"/>
<dbReference type="EMBL" id="SGPL01000188">
    <property type="protein sequence ID" value="THH15830.1"/>
    <property type="molecule type" value="Genomic_DNA"/>
</dbReference>
<evidence type="ECO:0000256" key="1">
    <source>
        <dbReference type="SAM" id="MobiDB-lite"/>
    </source>
</evidence>
<accession>A0A4S4LZF1</accession>
<proteinExistence type="predicted"/>
<reference evidence="2 3" key="1">
    <citation type="submission" date="2019-02" db="EMBL/GenBank/DDBJ databases">
        <title>Genome sequencing of the rare red list fungi Bondarzewia mesenterica.</title>
        <authorList>
            <person name="Buettner E."/>
            <person name="Kellner H."/>
        </authorList>
    </citation>
    <scope>NUCLEOTIDE SEQUENCE [LARGE SCALE GENOMIC DNA]</scope>
    <source>
        <strain evidence="2 3">DSM 108281</strain>
    </source>
</reference>
<name>A0A4S4LZF1_9AGAM</name>
<sequence>MRGEFSRLLLKADTVYLDLSLLTIFNKNDDIVPEHLSHHYLLSSPSPSLPFQPIDTSYYMTPPVSLSPTLPLDSDQSLLDLSPRLHYTPLPSNFRLQQPSVTTQVIIRSTMAPSMPAHGDRTAPTFDTKQPQVTNDEEKKSHACRFLDVDTCKLWQSLAEYTDAAKTYEDFKSVIYKLYPGAEEDRKWSITDMDKLIRERSRIGILSIGDLDEYHCQFLNITTFLIAKKCLSVSEQSRAFAQGFHPKLWA</sequence>
<evidence type="ECO:0000313" key="2">
    <source>
        <dbReference type="EMBL" id="THH15830.1"/>
    </source>
</evidence>
<feature type="compositionally biased region" description="Polar residues" evidence="1">
    <location>
        <begin position="125"/>
        <end position="134"/>
    </location>
</feature>
<keyword evidence="3" id="KW-1185">Reference proteome</keyword>
<organism evidence="2 3">
    <name type="scientific">Bondarzewia mesenterica</name>
    <dbReference type="NCBI Taxonomy" id="1095465"/>
    <lineage>
        <taxon>Eukaryota</taxon>
        <taxon>Fungi</taxon>
        <taxon>Dikarya</taxon>
        <taxon>Basidiomycota</taxon>
        <taxon>Agaricomycotina</taxon>
        <taxon>Agaricomycetes</taxon>
        <taxon>Russulales</taxon>
        <taxon>Bondarzewiaceae</taxon>
        <taxon>Bondarzewia</taxon>
    </lineage>
</organism>
<dbReference type="Proteomes" id="UP000310158">
    <property type="component" value="Unassembled WGS sequence"/>
</dbReference>
<feature type="region of interest" description="Disordered" evidence="1">
    <location>
        <begin position="114"/>
        <end position="137"/>
    </location>
</feature>
<gene>
    <name evidence="2" type="ORF">EW146_g4710</name>
</gene>
<comment type="caution">
    <text evidence="2">The sequence shown here is derived from an EMBL/GenBank/DDBJ whole genome shotgun (WGS) entry which is preliminary data.</text>
</comment>
<evidence type="ECO:0000313" key="3">
    <source>
        <dbReference type="Proteomes" id="UP000310158"/>
    </source>
</evidence>
<protein>
    <submittedName>
        <fullName evidence="2">Uncharacterized protein</fullName>
    </submittedName>
</protein>